<dbReference type="EMBL" id="AUZY01009329">
    <property type="protein sequence ID" value="EQD42277.1"/>
    <property type="molecule type" value="Genomic_DNA"/>
</dbReference>
<dbReference type="PANTHER" id="PTHR43798">
    <property type="entry name" value="MONOACYLGLYCEROL LIPASE"/>
    <property type="match status" value="1"/>
</dbReference>
<proteinExistence type="predicted"/>
<dbReference type="InterPro" id="IPR000073">
    <property type="entry name" value="AB_hydrolase_1"/>
</dbReference>
<keyword evidence="2" id="KW-0378">Hydrolase</keyword>
<evidence type="ECO:0000313" key="2">
    <source>
        <dbReference type="EMBL" id="EQD42277.1"/>
    </source>
</evidence>
<dbReference type="GO" id="GO:0047372">
    <property type="term" value="F:monoacylglycerol lipase activity"/>
    <property type="evidence" value="ECO:0007669"/>
    <property type="project" value="TreeGrafter"/>
</dbReference>
<dbReference type="PRINTS" id="PR00111">
    <property type="entry name" value="ABHYDROLASE"/>
</dbReference>
<dbReference type="PRINTS" id="PR00412">
    <property type="entry name" value="EPOXHYDRLASE"/>
</dbReference>
<comment type="caution">
    <text evidence="2">The sequence shown here is derived from an EMBL/GenBank/DDBJ whole genome shotgun (WGS) entry which is preliminary data.</text>
</comment>
<gene>
    <name evidence="2" type="ORF">B1B_14127</name>
</gene>
<dbReference type="InterPro" id="IPR050266">
    <property type="entry name" value="AB_hydrolase_sf"/>
</dbReference>
<sequence length="113" mass="12309">MYWEESRYLAEGLGWRVLAPSLPGFGGSDPLPWSKVNIYEMAGQVALLMDHLGIDKALLIGHSMGGAIAVAFAEQYPDRTLGIIYRDGAATPGWRKRSGLIVDAIKPFDSRCG</sequence>
<evidence type="ECO:0000259" key="1">
    <source>
        <dbReference type="Pfam" id="PF00561"/>
    </source>
</evidence>
<name>T0ZDH5_9ZZZZ</name>
<dbReference type="GO" id="GO:0016020">
    <property type="term" value="C:membrane"/>
    <property type="evidence" value="ECO:0007669"/>
    <property type="project" value="TreeGrafter"/>
</dbReference>
<dbReference type="SUPFAM" id="SSF53474">
    <property type="entry name" value="alpha/beta-Hydrolases"/>
    <property type="match status" value="1"/>
</dbReference>
<dbReference type="Gene3D" id="3.40.50.1820">
    <property type="entry name" value="alpha/beta hydrolase"/>
    <property type="match status" value="1"/>
</dbReference>
<reference evidence="2" key="2">
    <citation type="journal article" date="2014" name="ISME J.">
        <title>Microbial stratification in low pH oxic and suboxic macroscopic growths along an acid mine drainage.</title>
        <authorList>
            <person name="Mendez-Garcia C."/>
            <person name="Mesa V."/>
            <person name="Sprenger R.R."/>
            <person name="Richter M."/>
            <person name="Diez M.S."/>
            <person name="Solano J."/>
            <person name="Bargiela R."/>
            <person name="Golyshina O.V."/>
            <person name="Manteca A."/>
            <person name="Ramos J.L."/>
            <person name="Gallego J.R."/>
            <person name="Llorente I."/>
            <person name="Martins Dos Santos V.A."/>
            <person name="Jensen O.N."/>
            <person name="Pelaez A.I."/>
            <person name="Sanchez J."/>
            <person name="Ferrer M."/>
        </authorList>
    </citation>
    <scope>NUCLEOTIDE SEQUENCE</scope>
</reference>
<organism evidence="2">
    <name type="scientific">mine drainage metagenome</name>
    <dbReference type="NCBI Taxonomy" id="410659"/>
    <lineage>
        <taxon>unclassified sequences</taxon>
        <taxon>metagenomes</taxon>
        <taxon>ecological metagenomes</taxon>
    </lineage>
</organism>
<dbReference type="PANTHER" id="PTHR43798:SF33">
    <property type="entry name" value="HYDROLASE, PUTATIVE (AFU_ORTHOLOGUE AFUA_2G14860)-RELATED"/>
    <property type="match status" value="1"/>
</dbReference>
<accession>T0ZDH5</accession>
<dbReference type="InterPro" id="IPR029058">
    <property type="entry name" value="AB_hydrolase_fold"/>
</dbReference>
<dbReference type="InterPro" id="IPR000639">
    <property type="entry name" value="Epox_hydrolase-like"/>
</dbReference>
<feature type="domain" description="AB hydrolase-1" evidence="1">
    <location>
        <begin position="3"/>
        <end position="84"/>
    </location>
</feature>
<dbReference type="Pfam" id="PF00561">
    <property type="entry name" value="Abhydrolase_1"/>
    <property type="match status" value="1"/>
</dbReference>
<dbReference type="AlphaFoldDB" id="T0ZDH5"/>
<dbReference type="GO" id="GO:0046464">
    <property type="term" value="P:acylglycerol catabolic process"/>
    <property type="evidence" value="ECO:0007669"/>
    <property type="project" value="TreeGrafter"/>
</dbReference>
<protein>
    <submittedName>
        <fullName evidence="2">Alpha/beta hydrolase fold-1 domain protein</fullName>
    </submittedName>
</protein>
<reference evidence="2" key="1">
    <citation type="submission" date="2013-08" db="EMBL/GenBank/DDBJ databases">
        <authorList>
            <person name="Mendez C."/>
            <person name="Richter M."/>
            <person name="Ferrer M."/>
            <person name="Sanchez J."/>
        </authorList>
    </citation>
    <scope>NUCLEOTIDE SEQUENCE</scope>
</reference>